<dbReference type="SMART" id="SM00387">
    <property type="entry name" value="HATPase_c"/>
    <property type="match status" value="1"/>
</dbReference>
<evidence type="ECO:0000259" key="9">
    <source>
        <dbReference type="PROSITE" id="PS50109"/>
    </source>
</evidence>
<evidence type="ECO:0000313" key="12">
    <source>
        <dbReference type="EMBL" id="VVE67964.1"/>
    </source>
</evidence>
<dbReference type="STRING" id="93220.A6P55_18145"/>
<dbReference type="Gene3D" id="1.10.287.130">
    <property type="match status" value="1"/>
</dbReference>
<dbReference type="PROSITE" id="PS50109">
    <property type="entry name" value="HIS_KIN"/>
    <property type="match status" value="1"/>
</dbReference>
<keyword evidence="7" id="KW-0902">Two-component regulatory system</keyword>
<evidence type="ECO:0000256" key="4">
    <source>
        <dbReference type="ARBA" id="ARBA00022553"/>
    </source>
</evidence>
<feature type="domain" description="Histidine kinase" evidence="9">
    <location>
        <begin position="303"/>
        <end position="520"/>
    </location>
</feature>
<dbReference type="AlphaFoldDB" id="A0A378YXZ9"/>
<evidence type="ECO:0000256" key="3">
    <source>
        <dbReference type="ARBA" id="ARBA00012438"/>
    </source>
</evidence>
<evidence type="ECO:0000256" key="8">
    <source>
        <dbReference type="SAM" id="Phobius"/>
    </source>
</evidence>
<dbReference type="CDD" id="cd00075">
    <property type="entry name" value="HATPase"/>
    <property type="match status" value="1"/>
</dbReference>
<dbReference type="GO" id="GO:0016020">
    <property type="term" value="C:membrane"/>
    <property type="evidence" value="ECO:0007669"/>
    <property type="project" value="UniProtKB-SubCell"/>
</dbReference>
<dbReference type="Pfam" id="PF02518">
    <property type="entry name" value="HATPase_c"/>
    <property type="match status" value="1"/>
</dbReference>
<dbReference type="InterPro" id="IPR005467">
    <property type="entry name" value="His_kinase_dom"/>
</dbReference>
<dbReference type="GO" id="GO:0000155">
    <property type="term" value="F:phosphorelay sensor kinase activity"/>
    <property type="evidence" value="ECO:0007669"/>
    <property type="project" value="InterPro"/>
</dbReference>
<keyword evidence="8" id="KW-1133">Transmembrane helix</keyword>
<evidence type="ECO:0000313" key="14">
    <source>
        <dbReference type="Proteomes" id="UP000361468"/>
    </source>
</evidence>
<dbReference type="EMBL" id="CABPSO010000008">
    <property type="protein sequence ID" value="VVE67964.1"/>
    <property type="molecule type" value="Genomic_DNA"/>
</dbReference>
<dbReference type="Gene3D" id="6.10.340.10">
    <property type="match status" value="1"/>
</dbReference>
<evidence type="ECO:0000313" key="13">
    <source>
        <dbReference type="Proteomes" id="UP000254573"/>
    </source>
</evidence>
<dbReference type="InterPro" id="IPR004358">
    <property type="entry name" value="Sig_transdc_His_kin-like_C"/>
</dbReference>
<dbReference type="EC" id="2.7.13.3" evidence="3"/>
<evidence type="ECO:0000259" key="10">
    <source>
        <dbReference type="PROSITE" id="PS50885"/>
    </source>
</evidence>
<accession>A0A378YXZ9</accession>
<dbReference type="Gene3D" id="3.30.565.10">
    <property type="entry name" value="Histidine kinase-like ATPase, C-terminal domain"/>
    <property type="match status" value="1"/>
</dbReference>
<dbReference type="CDD" id="cd00082">
    <property type="entry name" value="HisKA"/>
    <property type="match status" value="1"/>
</dbReference>
<dbReference type="PROSITE" id="PS50885">
    <property type="entry name" value="HAMP"/>
    <property type="match status" value="1"/>
</dbReference>
<dbReference type="OrthoDB" id="9121563at2"/>
<reference evidence="11 13" key="1">
    <citation type="submission" date="2018-06" db="EMBL/GenBank/DDBJ databases">
        <authorList>
            <consortium name="Pathogen Informatics"/>
            <person name="Doyle S."/>
        </authorList>
    </citation>
    <scope>NUCLEOTIDE SEQUENCE [LARGE SCALE GENOMIC DNA]</scope>
    <source>
        <strain evidence="11 13">NCTC13160</strain>
    </source>
</reference>
<dbReference type="RefSeq" id="WP_080685152.1">
    <property type="nucleotide sequence ID" value="NC_023018.2"/>
</dbReference>
<proteinExistence type="predicted"/>
<protein>
    <recommendedName>
        <fullName evidence="3">histidine kinase</fullName>
        <ecNumber evidence="3">2.7.13.3</ecNumber>
    </recommendedName>
</protein>
<dbReference type="InterPro" id="IPR036890">
    <property type="entry name" value="HATPase_C_sf"/>
</dbReference>
<evidence type="ECO:0000256" key="2">
    <source>
        <dbReference type="ARBA" id="ARBA00004370"/>
    </source>
</evidence>
<evidence type="ECO:0000256" key="6">
    <source>
        <dbReference type="ARBA" id="ARBA00022777"/>
    </source>
</evidence>
<dbReference type="PRINTS" id="PR00344">
    <property type="entry name" value="BCTRLSENSOR"/>
</dbReference>
<keyword evidence="14" id="KW-1185">Reference proteome</keyword>
<dbReference type="Proteomes" id="UP000254573">
    <property type="component" value="Unassembled WGS sequence"/>
</dbReference>
<reference evidence="12 14" key="2">
    <citation type="submission" date="2019-08" db="EMBL/GenBank/DDBJ databases">
        <authorList>
            <person name="Peeters C."/>
        </authorList>
    </citation>
    <scope>NUCLEOTIDE SEQUENCE [LARGE SCALE GENOMIC DNA]</scope>
    <source>
        <strain evidence="12 14">LMG 31119</strain>
    </source>
</reference>
<dbReference type="PANTHER" id="PTHR43711:SF1">
    <property type="entry name" value="HISTIDINE KINASE 1"/>
    <property type="match status" value="1"/>
</dbReference>
<dbReference type="InterPro" id="IPR003660">
    <property type="entry name" value="HAMP_dom"/>
</dbReference>
<dbReference type="SUPFAM" id="SSF158472">
    <property type="entry name" value="HAMP domain-like"/>
    <property type="match status" value="1"/>
</dbReference>
<dbReference type="Proteomes" id="UP000361468">
    <property type="component" value="Unassembled WGS sequence"/>
</dbReference>
<keyword evidence="4" id="KW-0597">Phosphoprotein</keyword>
<dbReference type="SUPFAM" id="SSF55874">
    <property type="entry name" value="ATPase domain of HSP90 chaperone/DNA topoisomerase II/histidine kinase"/>
    <property type="match status" value="1"/>
</dbReference>
<comment type="subcellular location">
    <subcellularLocation>
        <location evidence="2">Membrane</location>
    </subcellularLocation>
</comment>
<keyword evidence="8" id="KW-0472">Membrane</keyword>
<evidence type="ECO:0000256" key="1">
    <source>
        <dbReference type="ARBA" id="ARBA00000085"/>
    </source>
</evidence>
<evidence type="ECO:0000313" key="11">
    <source>
        <dbReference type="EMBL" id="SUA81390.1"/>
    </source>
</evidence>
<dbReference type="PANTHER" id="PTHR43711">
    <property type="entry name" value="TWO-COMPONENT HISTIDINE KINASE"/>
    <property type="match status" value="1"/>
</dbReference>
<dbReference type="SUPFAM" id="SSF47384">
    <property type="entry name" value="Homodimeric domain of signal transducing histidine kinase"/>
    <property type="match status" value="1"/>
</dbReference>
<dbReference type="EMBL" id="UGSG01000001">
    <property type="protein sequence ID" value="SUA81390.1"/>
    <property type="molecule type" value="Genomic_DNA"/>
</dbReference>
<dbReference type="GeneID" id="57197858"/>
<name>A0A378YXZ9_9BURK</name>
<organism evidence="11 13">
    <name type="scientific">Pandoraea pnomenusa</name>
    <dbReference type="NCBI Taxonomy" id="93220"/>
    <lineage>
        <taxon>Bacteria</taxon>
        <taxon>Pseudomonadati</taxon>
        <taxon>Pseudomonadota</taxon>
        <taxon>Betaproteobacteria</taxon>
        <taxon>Burkholderiales</taxon>
        <taxon>Burkholderiaceae</taxon>
        <taxon>Pandoraea</taxon>
    </lineage>
</organism>
<dbReference type="InterPro" id="IPR036097">
    <property type="entry name" value="HisK_dim/P_sf"/>
</dbReference>
<comment type="catalytic activity">
    <reaction evidence="1">
        <text>ATP + protein L-histidine = ADP + protein N-phospho-L-histidine.</text>
        <dbReference type="EC" id="2.7.13.3"/>
    </reaction>
</comment>
<keyword evidence="6 12" id="KW-0418">Kinase</keyword>
<evidence type="ECO:0000256" key="7">
    <source>
        <dbReference type="ARBA" id="ARBA00023012"/>
    </source>
</evidence>
<dbReference type="Pfam" id="PF12729">
    <property type="entry name" value="4HB_MCP_1"/>
    <property type="match status" value="1"/>
</dbReference>
<keyword evidence="8" id="KW-0812">Transmembrane</keyword>
<feature type="transmembrane region" description="Helical" evidence="8">
    <location>
        <begin position="200"/>
        <end position="221"/>
    </location>
</feature>
<dbReference type="InterPro" id="IPR050736">
    <property type="entry name" value="Sensor_HK_Regulatory"/>
</dbReference>
<dbReference type="InterPro" id="IPR003594">
    <property type="entry name" value="HATPase_dom"/>
</dbReference>
<gene>
    <name evidence="11" type="primary">phoR_3</name>
    <name evidence="12" type="synonym">resE_1</name>
    <name evidence="11" type="ORF">NCTC13160_04253</name>
    <name evidence="12" type="ORF">PPN31119_02798</name>
</gene>
<dbReference type="InterPro" id="IPR024478">
    <property type="entry name" value="HlyB_4HB_MCP"/>
</dbReference>
<sequence length="533" mass="58525">MAKASSSPRKPLPIRGRMYLLLALCLAAMIAVGVIVHREVDAAQQRAIAAERTQIEHLSVLEELNDYISDFRTVESEALAPMPPKALADIRAAANEFDVKIQAASQRYQKVLVHDEFRLAFGKFQSQWAQYRRASNQVFQLAQAGKLVDAAKLYRGESNNKYTQANSTFGALVFRSTEALIKDVEAKNAAARHRLLQIDALIAAMIVVTLLCLIYVDAVILRPLTRLIRMSGNAVTGKARLRLPWLQRGDEIGTLSRSLAKFQESTSSLVRNQKLATAKNTILQRALANEERLNNFQKTFRSMATHEFRTLLSVIDGHAQRLLNPRNEETDSRPRYTKIREAVAKLNHLIQNWLDAAQSASLEDPKFGKRAELSLVALLEDVRGVGTDMFPNASITVQAAPELDSRMIGDSNVLFHAFINLVSNATKYTMAPPAIDIGVSDAGEALRVVLRDNGTGIPEDELKEIFQMSFRSRSNAVLEDGSGVGLAVVYAAIEFHKGTIDVASQVGVGTTFTVTLPKSPQGSQTSGSDEAAA</sequence>
<keyword evidence="5 11" id="KW-0808">Transferase</keyword>
<dbReference type="InterPro" id="IPR003661">
    <property type="entry name" value="HisK_dim/P_dom"/>
</dbReference>
<feature type="domain" description="HAMP" evidence="10">
    <location>
        <begin position="218"/>
        <end position="271"/>
    </location>
</feature>
<evidence type="ECO:0000256" key="5">
    <source>
        <dbReference type="ARBA" id="ARBA00022679"/>
    </source>
</evidence>